<dbReference type="InterPro" id="IPR011250">
    <property type="entry name" value="OMP/PagP_B-barrel"/>
</dbReference>
<dbReference type="SUPFAM" id="SSF56925">
    <property type="entry name" value="OMPA-like"/>
    <property type="match status" value="1"/>
</dbReference>
<dbReference type="PANTHER" id="PTHR34001:SF3">
    <property type="entry name" value="BLL7405 PROTEIN"/>
    <property type="match status" value="1"/>
</dbReference>
<name>A0ABQ5UFL1_9HYPH</name>
<feature type="domain" description="Outer membrane protein beta-barrel" evidence="7">
    <location>
        <begin position="36"/>
        <end position="222"/>
    </location>
</feature>
<sequence length="222" mass="23116">MRCFQEYDQVSLRYTLAALLTGTVAVASVSAAQAADLYTPAPAAISYSDAGLAVATDNWSGFYAGAHGGMMSADDFDNTSFSGGVQAGYLQQFGQFVVGAEVSGTLSDELRYELTPDAGLTQNWSLAAKGRAGVALGDTLIYGTAGASLAELEPSGTTTSGTDTYGGVVFGAGVEQNLGNNFSVRAEYLQTRYFDVDSTVAGIARTDDLTNHAVTLGVNYRF</sequence>
<accession>A0ABQ5UFL1</accession>
<dbReference type="InterPro" id="IPR051692">
    <property type="entry name" value="OMP-like"/>
</dbReference>
<dbReference type="Gene3D" id="2.40.160.20">
    <property type="match status" value="1"/>
</dbReference>
<evidence type="ECO:0000256" key="6">
    <source>
        <dbReference type="SAM" id="SignalP"/>
    </source>
</evidence>
<dbReference type="Pfam" id="PF13505">
    <property type="entry name" value="OMP_b-brl"/>
    <property type="match status" value="1"/>
</dbReference>
<evidence type="ECO:0000256" key="3">
    <source>
        <dbReference type="ARBA" id="ARBA00023136"/>
    </source>
</evidence>
<keyword evidence="2 6" id="KW-0732">Signal</keyword>
<evidence type="ECO:0000256" key="2">
    <source>
        <dbReference type="ARBA" id="ARBA00022729"/>
    </source>
</evidence>
<organism evidence="8 9">
    <name type="scientific">Devosia yakushimensis</name>
    <dbReference type="NCBI Taxonomy" id="470028"/>
    <lineage>
        <taxon>Bacteria</taxon>
        <taxon>Pseudomonadati</taxon>
        <taxon>Pseudomonadota</taxon>
        <taxon>Alphaproteobacteria</taxon>
        <taxon>Hyphomicrobiales</taxon>
        <taxon>Devosiaceae</taxon>
        <taxon>Devosia</taxon>
    </lineage>
</organism>
<evidence type="ECO:0000256" key="1">
    <source>
        <dbReference type="ARBA" id="ARBA00004442"/>
    </source>
</evidence>
<dbReference type="Proteomes" id="UP001161406">
    <property type="component" value="Unassembled WGS sequence"/>
</dbReference>
<protein>
    <recommendedName>
        <fullName evidence="7">Outer membrane protein beta-barrel domain-containing protein</fullName>
    </recommendedName>
</protein>
<dbReference type="EMBL" id="BSNG01000001">
    <property type="protein sequence ID" value="GLQ10438.1"/>
    <property type="molecule type" value="Genomic_DNA"/>
</dbReference>
<dbReference type="PANTHER" id="PTHR34001">
    <property type="entry name" value="BLL7405 PROTEIN"/>
    <property type="match status" value="1"/>
</dbReference>
<evidence type="ECO:0000313" key="9">
    <source>
        <dbReference type="Proteomes" id="UP001161406"/>
    </source>
</evidence>
<dbReference type="InterPro" id="IPR027385">
    <property type="entry name" value="Beta-barrel_OMP"/>
</dbReference>
<comment type="similarity">
    <text evidence="5">Belongs to the Omp25/RopB family.</text>
</comment>
<keyword evidence="4" id="KW-0998">Cell outer membrane</keyword>
<reference evidence="8" key="1">
    <citation type="journal article" date="2014" name="Int. J. Syst. Evol. Microbiol.">
        <title>Complete genome of a new Firmicutes species belonging to the dominant human colonic microbiota ('Ruminococcus bicirculans') reveals two chromosomes and a selective capacity to utilize plant glucans.</title>
        <authorList>
            <consortium name="NISC Comparative Sequencing Program"/>
            <person name="Wegmann U."/>
            <person name="Louis P."/>
            <person name="Goesmann A."/>
            <person name="Henrissat B."/>
            <person name="Duncan S.H."/>
            <person name="Flint H.J."/>
        </authorList>
    </citation>
    <scope>NUCLEOTIDE SEQUENCE</scope>
    <source>
        <strain evidence="8">NBRC 103855</strain>
    </source>
</reference>
<proteinExistence type="inferred from homology"/>
<evidence type="ECO:0000259" key="7">
    <source>
        <dbReference type="Pfam" id="PF13505"/>
    </source>
</evidence>
<evidence type="ECO:0000256" key="4">
    <source>
        <dbReference type="ARBA" id="ARBA00023237"/>
    </source>
</evidence>
<comment type="subcellular location">
    <subcellularLocation>
        <location evidence="1">Cell outer membrane</location>
    </subcellularLocation>
</comment>
<keyword evidence="9" id="KW-1185">Reference proteome</keyword>
<feature type="signal peptide" evidence="6">
    <location>
        <begin position="1"/>
        <end position="34"/>
    </location>
</feature>
<evidence type="ECO:0000256" key="5">
    <source>
        <dbReference type="ARBA" id="ARBA00038306"/>
    </source>
</evidence>
<comment type="caution">
    <text evidence="8">The sequence shown here is derived from an EMBL/GenBank/DDBJ whole genome shotgun (WGS) entry which is preliminary data.</text>
</comment>
<reference evidence="8" key="2">
    <citation type="submission" date="2023-01" db="EMBL/GenBank/DDBJ databases">
        <title>Draft genome sequence of Devosia yakushimensis strain NBRC 103855.</title>
        <authorList>
            <person name="Sun Q."/>
            <person name="Mori K."/>
        </authorList>
    </citation>
    <scope>NUCLEOTIDE SEQUENCE</scope>
    <source>
        <strain evidence="8">NBRC 103855</strain>
    </source>
</reference>
<keyword evidence="3" id="KW-0472">Membrane</keyword>
<gene>
    <name evidence="8" type="ORF">GCM10007913_23700</name>
</gene>
<evidence type="ECO:0000313" key="8">
    <source>
        <dbReference type="EMBL" id="GLQ10438.1"/>
    </source>
</evidence>
<feature type="chain" id="PRO_5046968740" description="Outer membrane protein beta-barrel domain-containing protein" evidence="6">
    <location>
        <begin position="35"/>
        <end position="222"/>
    </location>
</feature>